<keyword evidence="3" id="KW-1185">Reference proteome</keyword>
<dbReference type="Proteomes" id="UP000198287">
    <property type="component" value="Unassembled WGS sequence"/>
</dbReference>
<keyword evidence="1" id="KW-0812">Transmembrane</keyword>
<dbReference type="AlphaFoldDB" id="A0A226EZV2"/>
<feature type="transmembrane region" description="Helical" evidence="1">
    <location>
        <begin position="587"/>
        <end position="609"/>
    </location>
</feature>
<accession>A0A226EZV2</accession>
<feature type="transmembrane region" description="Helical" evidence="1">
    <location>
        <begin position="9"/>
        <end position="27"/>
    </location>
</feature>
<name>A0A226EZV2_FOLCA</name>
<dbReference type="EMBL" id="LNIX01000001">
    <property type="protein sequence ID" value="OXA63099.1"/>
    <property type="molecule type" value="Genomic_DNA"/>
</dbReference>
<feature type="transmembrane region" description="Helical" evidence="1">
    <location>
        <begin position="338"/>
        <end position="356"/>
    </location>
</feature>
<gene>
    <name evidence="2" type="ORF">Fcan01_00737</name>
</gene>
<evidence type="ECO:0000313" key="3">
    <source>
        <dbReference type="Proteomes" id="UP000198287"/>
    </source>
</evidence>
<proteinExistence type="predicted"/>
<sequence length="620" mass="71668">MGKVFVSRLFPLNFLATFYSIILLIPICNSNFKITSPPTGITYRLNISPSYSSTCLIAILNLDDEAKPPDISVTSPVVQGTLDFFQDAYNLQIKRDLDLLRKPSNCYILILVEPTLSQIYSELLGFSRIYGWRESTTIIALLPKGSTWIFTLRDETNRIMIASDMYSSTIYFVTSSNLFFFYCNFCPGDESPILKLPPENSPGFQLTPEVAELYSSMTSSFYSSTVYVLGKCFTSHYDADKMCLIHRQTILHLSTKYNFTPKYIKLFAEYRAECANFKCSLNSMISEPFFNDYGPGVDVTFFELQQVIFGAFYCMKKMILEDSVVTWRKWTSPFTSPVWLSLFGICICFVIVHASSFRSRRKFSSETLFTVFTLLLRQSPPNTAGSDRPAIILPLQVLFSFLVILVMNLYEGFMTTNISVPLPPKDFQNLGQLLDAGYKFGFPTDNITEYYVRSNWSEFVFGFSKANQFWRYNTSFIAMGRTGSFHSTVKENILTATDMPYDVAWMTAYFLQPKYCVMVKEPYFTRIFKFRFARRMAGQFSREMVKLRQTGLMEIWKRHYISEKFEGWLKYILREKMIRESYIRMKTGIDMVFMMCGMLIVMALLSLIFEKVAHCSQTCK</sequence>
<keyword evidence="1" id="KW-0472">Membrane</keyword>
<comment type="caution">
    <text evidence="2">The sequence shown here is derived from an EMBL/GenBank/DDBJ whole genome shotgun (WGS) entry which is preliminary data.</text>
</comment>
<feature type="transmembrane region" description="Helical" evidence="1">
    <location>
        <begin position="391"/>
        <end position="410"/>
    </location>
</feature>
<keyword evidence="1" id="KW-1133">Transmembrane helix</keyword>
<evidence type="ECO:0000256" key="1">
    <source>
        <dbReference type="SAM" id="Phobius"/>
    </source>
</evidence>
<evidence type="ECO:0000313" key="2">
    <source>
        <dbReference type="EMBL" id="OXA63099.1"/>
    </source>
</evidence>
<protein>
    <submittedName>
        <fullName evidence="2">Uncharacterized protein</fullName>
    </submittedName>
</protein>
<reference evidence="2 3" key="1">
    <citation type="submission" date="2015-12" db="EMBL/GenBank/DDBJ databases">
        <title>The genome of Folsomia candida.</title>
        <authorList>
            <person name="Faddeeva A."/>
            <person name="Derks M.F."/>
            <person name="Anvar Y."/>
            <person name="Smit S."/>
            <person name="Van Straalen N."/>
            <person name="Roelofs D."/>
        </authorList>
    </citation>
    <scope>NUCLEOTIDE SEQUENCE [LARGE SCALE GENOMIC DNA]</scope>
    <source>
        <strain evidence="2 3">VU population</strain>
        <tissue evidence="2">Whole body</tissue>
    </source>
</reference>
<organism evidence="2 3">
    <name type="scientific">Folsomia candida</name>
    <name type="common">Springtail</name>
    <dbReference type="NCBI Taxonomy" id="158441"/>
    <lineage>
        <taxon>Eukaryota</taxon>
        <taxon>Metazoa</taxon>
        <taxon>Ecdysozoa</taxon>
        <taxon>Arthropoda</taxon>
        <taxon>Hexapoda</taxon>
        <taxon>Collembola</taxon>
        <taxon>Entomobryomorpha</taxon>
        <taxon>Isotomoidea</taxon>
        <taxon>Isotomidae</taxon>
        <taxon>Proisotominae</taxon>
        <taxon>Folsomia</taxon>
    </lineage>
</organism>